<dbReference type="PANTHER" id="PTHR46118">
    <property type="entry name" value="PROTEIN ABHD11"/>
    <property type="match status" value="1"/>
</dbReference>
<dbReference type="Proteomes" id="UP001168363">
    <property type="component" value="Unassembled WGS sequence"/>
</dbReference>
<dbReference type="PRINTS" id="PR00412">
    <property type="entry name" value="EPOXHYDRLASE"/>
</dbReference>
<sequence>MSETKAIHSTEVGDAGDRVVFLHGLFGQGRNFTQIAKAMTPDFRSLLVDLPNHGRSQWSETFSYADTADRVAEHLADGFAGDGPVHLVGHSMGGKVAMLLALRHPHLVERLVVVDISPAPSTGAGEFEHLLGSLAGLELEGLTRRSDADEQLAEAIPDERVRGFLLQNLRSGSDGFTWQANLGLLREELEAIGDFPHVEETFDHPVLWMAGERSGYVTADAEEEMERLFPRTVQVTIKGAGHWVHSEKPEAFVSALRTFLGTGRDD</sequence>
<dbReference type="EMBL" id="JAULSC010000037">
    <property type="protein sequence ID" value="MDO3398011.1"/>
    <property type="molecule type" value="Genomic_DNA"/>
</dbReference>
<dbReference type="PANTHER" id="PTHR46118:SF4">
    <property type="entry name" value="PROTEIN ABHD11"/>
    <property type="match status" value="1"/>
</dbReference>
<dbReference type="PRINTS" id="PR00111">
    <property type="entry name" value="ABHYDROLASE"/>
</dbReference>
<reference evidence="3" key="1">
    <citation type="submission" date="2023-06" db="EMBL/GenBank/DDBJ databases">
        <title>Genome sequence of Nocardioides sp. SOB44.</title>
        <authorList>
            <person name="Zhang G."/>
        </authorList>
    </citation>
    <scope>NUCLEOTIDE SEQUENCE</scope>
    <source>
        <strain evidence="3">SOB44</strain>
    </source>
</reference>
<name>A0ABT8TZP3_9ACTN</name>
<keyword evidence="4" id="KW-1185">Reference proteome</keyword>
<organism evidence="3 4">
    <name type="scientific">Nocardioides cremeus</name>
    <dbReference type="NCBI Taxonomy" id="3058044"/>
    <lineage>
        <taxon>Bacteria</taxon>
        <taxon>Bacillati</taxon>
        <taxon>Actinomycetota</taxon>
        <taxon>Actinomycetes</taxon>
        <taxon>Propionibacteriales</taxon>
        <taxon>Nocardioidaceae</taxon>
        <taxon>Nocardioides</taxon>
    </lineage>
</organism>
<proteinExistence type="predicted"/>
<keyword evidence="1 3" id="KW-0378">Hydrolase</keyword>
<feature type="domain" description="AB hydrolase-1" evidence="2">
    <location>
        <begin position="19"/>
        <end position="254"/>
    </location>
</feature>
<dbReference type="RefSeq" id="WP_302710215.1">
    <property type="nucleotide sequence ID" value="NZ_JAULSC010000037.1"/>
</dbReference>
<dbReference type="InterPro" id="IPR000073">
    <property type="entry name" value="AB_hydrolase_1"/>
</dbReference>
<gene>
    <name evidence="3" type="ORF">QWJ41_19970</name>
</gene>
<dbReference type="Gene3D" id="3.40.50.1820">
    <property type="entry name" value="alpha/beta hydrolase"/>
    <property type="match status" value="1"/>
</dbReference>
<dbReference type="GO" id="GO:0016787">
    <property type="term" value="F:hydrolase activity"/>
    <property type="evidence" value="ECO:0007669"/>
    <property type="project" value="UniProtKB-KW"/>
</dbReference>
<dbReference type="SUPFAM" id="SSF53474">
    <property type="entry name" value="alpha/beta-Hydrolases"/>
    <property type="match status" value="1"/>
</dbReference>
<evidence type="ECO:0000259" key="2">
    <source>
        <dbReference type="Pfam" id="PF12697"/>
    </source>
</evidence>
<comment type="caution">
    <text evidence="3">The sequence shown here is derived from an EMBL/GenBank/DDBJ whole genome shotgun (WGS) entry which is preliminary data.</text>
</comment>
<dbReference type="InterPro" id="IPR029058">
    <property type="entry name" value="AB_hydrolase_fold"/>
</dbReference>
<evidence type="ECO:0000256" key="1">
    <source>
        <dbReference type="ARBA" id="ARBA00022801"/>
    </source>
</evidence>
<dbReference type="InterPro" id="IPR000639">
    <property type="entry name" value="Epox_hydrolase-like"/>
</dbReference>
<accession>A0ABT8TZP3</accession>
<dbReference type="Pfam" id="PF12697">
    <property type="entry name" value="Abhydrolase_6"/>
    <property type="match status" value="1"/>
</dbReference>
<evidence type="ECO:0000313" key="4">
    <source>
        <dbReference type="Proteomes" id="UP001168363"/>
    </source>
</evidence>
<evidence type="ECO:0000313" key="3">
    <source>
        <dbReference type="EMBL" id="MDO3398011.1"/>
    </source>
</evidence>
<protein>
    <submittedName>
        <fullName evidence="3">Alpha/beta fold hydrolase</fullName>
    </submittedName>
</protein>